<keyword evidence="1" id="KW-1133">Transmembrane helix</keyword>
<evidence type="ECO:0000256" key="2">
    <source>
        <dbReference type="SAM" id="SignalP"/>
    </source>
</evidence>
<organism evidence="4 5">
    <name type="scientific">Dimorphilus gyrociliatus</name>
    <dbReference type="NCBI Taxonomy" id="2664684"/>
    <lineage>
        <taxon>Eukaryota</taxon>
        <taxon>Metazoa</taxon>
        <taxon>Spiralia</taxon>
        <taxon>Lophotrochozoa</taxon>
        <taxon>Annelida</taxon>
        <taxon>Polychaeta</taxon>
        <taxon>Polychaeta incertae sedis</taxon>
        <taxon>Dinophilidae</taxon>
        <taxon>Dimorphilus</taxon>
    </lineage>
</organism>
<evidence type="ECO:0000313" key="4">
    <source>
        <dbReference type="EMBL" id="CAD5114504.1"/>
    </source>
</evidence>
<dbReference type="OrthoDB" id="6284188at2759"/>
<keyword evidence="1" id="KW-0472">Membrane</keyword>
<dbReference type="Gene3D" id="2.60.40.10">
    <property type="entry name" value="Immunoglobulins"/>
    <property type="match status" value="1"/>
</dbReference>
<keyword evidence="1" id="KW-0812">Transmembrane</keyword>
<dbReference type="PROSITE" id="PS50835">
    <property type="entry name" value="IG_LIKE"/>
    <property type="match status" value="1"/>
</dbReference>
<feature type="chain" id="PRO_5029533203" evidence="2">
    <location>
        <begin position="22"/>
        <end position="198"/>
    </location>
</feature>
<name>A0A7I8VDQ7_9ANNE</name>
<reference evidence="4 5" key="1">
    <citation type="submission" date="2020-08" db="EMBL/GenBank/DDBJ databases">
        <authorList>
            <person name="Hejnol A."/>
        </authorList>
    </citation>
    <scope>NUCLEOTIDE SEQUENCE [LARGE SCALE GENOMIC DNA]</scope>
</reference>
<dbReference type="AlphaFoldDB" id="A0A7I8VDQ7"/>
<evidence type="ECO:0000259" key="3">
    <source>
        <dbReference type="PROSITE" id="PS50835"/>
    </source>
</evidence>
<dbReference type="EMBL" id="CAJFCJ010000005">
    <property type="protein sequence ID" value="CAD5114504.1"/>
    <property type="molecule type" value="Genomic_DNA"/>
</dbReference>
<evidence type="ECO:0000313" key="5">
    <source>
        <dbReference type="Proteomes" id="UP000549394"/>
    </source>
</evidence>
<accession>A0A7I8VDQ7</accession>
<feature type="domain" description="Ig-like" evidence="3">
    <location>
        <begin position="36"/>
        <end position="113"/>
    </location>
</feature>
<feature type="signal peptide" evidence="2">
    <location>
        <begin position="1"/>
        <end position="21"/>
    </location>
</feature>
<dbReference type="Proteomes" id="UP000549394">
    <property type="component" value="Unassembled WGS sequence"/>
</dbReference>
<dbReference type="InterPro" id="IPR013783">
    <property type="entry name" value="Ig-like_fold"/>
</dbReference>
<proteinExistence type="predicted"/>
<evidence type="ECO:0000256" key="1">
    <source>
        <dbReference type="SAM" id="Phobius"/>
    </source>
</evidence>
<keyword evidence="2" id="KW-0732">Signal</keyword>
<sequence>MNSRALLIALFILLNISLIDAQLGDSWYSQVDELNSQRATINCTFPEEYNKADREYWILPNGTQLRIPSVNGRFQVEDDGNLTINTVQKLDLGVYYCVFTNDTNIRLIKRGININGPYFISTWSVYRKSTIIGCSAFGGYIFLALCTALLYRFRWQGDKEDEDPYNFNGEINQAYLRDIPIERLGPPLDKADYDTTRM</sequence>
<comment type="caution">
    <text evidence="4">The sequence shown here is derived from an EMBL/GenBank/DDBJ whole genome shotgun (WGS) entry which is preliminary data.</text>
</comment>
<gene>
    <name evidence="4" type="ORF">DGYR_LOCUS3340</name>
</gene>
<dbReference type="InterPro" id="IPR007110">
    <property type="entry name" value="Ig-like_dom"/>
</dbReference>
<protein>
    <submittedName>
        <fullName evidence="4">DgyrCDS3628</fullName>
    </submittedName>
</protein>
<feature type="transmembrane region" description="Helical" evidence="1">
    <location>
        <begin position="130"/>
        <end position="151"/>
    </location>
</feature>
<dbReference type="SUPFAM" id="SSF48726">
    <property type="entry name" value="Immunoglobulin"/>
    <property type="match status" value="1"/>
</dbReference>
<keyword evidence="5" id="KW-1185">Reference proteome</keyword>
<dbReference type="InterPro" id="IPR036179">
    <property type="entry name" value="Ig-like_dom_sf"/>
</dbReference>